<dbReference type="HOGENOM" id="CLU_2399623_0_0_1"/>
<evidence type="ECO:0000313" key="1">
    <source>
        <dbReference type="EMBL" id="ETN37618.1"/>
    </source>
</evidence>
<dbReference type="InParanoid" id="W2RPI0"/>
<sequence length="93" mass="10265">MVQAKMLVGAAGVVGVTALAVTQMGFGAQDRQYKKSLQYMHDGREKIAMKMREGANSLHGRWLWGESDSVGVGICTGVEWANMQHRDQCESMF</sequence>
<dbReference type="AlphaFoldDB" id="W2RPI0"/>
<dbReference type="GeneID" id="19974579"/>
<keyword evidence="2" id="KW-1185">Reference proteome</keyword>
<evidence type="ECO:0000313" key="2">
    <source>
        <dbReference type="Proteomes" id="UP000030752"/>
    </source>
</evidence>
<name>W2RPI0_CYPE1</name>
<dbReference type="eggNOG" id="ENOG502RN3N">
    <property type="taxonomic scope" value="Eukaryota"/>
</dbReference>
<reference evidence="1 2" key="1">
    <citation type="submission" date="2013-03" db="EMBL/GenBank/DDBJ databases">
        <title>The Genome Sequence of Phialophora europaea CBS 101466.</title>
        <authorList>
            <consortium name="The Broad Institute Genomics Platform"/>
            <person name="Cuomo C."/>
            <person name="de Hoog S."/>
            <person name="Gorbushina A."/>
            <person name="Walker B."/>
            <person name="Young S.K."/>
            <person name="Zeng Q."/>
            <person name="Gargeya S."/>
            <person name="Fitzgerald M."/>
            <person name="Haas B."/>
            <person name="Abouelleil A."/>
            <person name="Allen A.W."/>
            <person name="Alvarado L."/>
            <person name="Arachchi H.M."/>
            <person name="Berlin A.M."/>
            <person name="Chapman S.B."/>
            <person name="Gainer-Dewar J."/>
            <person name="Goldberg J."/>
            <person name="Griggs A."/>
            <person name="Gujja S."/>
            <person name="Hansen M."/>
            <person name="Howarth C."/>
            <person name="Imamovic A."/>
            <person name="Ireland A."/>
            <person name="Larimer J."/>
            <person name="McCowan C."/>
            <person name="Murphy C."/>
            <person name="Pearson M."/>
            <person name="Poon T.W."/>
            <person name="Priest M."/>
            <person name="Roberts A."/>
            <person name="Saif S."/>
            <person name="Shea T."/>
            <person name="Sisk P."/>
            <person name="Sykes S."/>
            <person name="Wortman J."/>
            <person name="Nusbaum C."/>
            <person name="Birren B."/>
        </authorList>
    </citation>
    <scope>NUCLEOTIDE SEQUENCE [LARGE SCALE GENOMIC DNA]</scope>
    <source>
        <strain evidence="1 2">CBS 101466</strain>
    </source>
</reference>
<gene>
    <name evidence="1" type="ORF">HMPREF1541_07240</name>
</gene>
<dbReference type="EMBL" id="KB822723">
    <property type="protein sequence ID" value="ETN37618.1"/>
    <property type="molecule type" value="Genomic_DNA"/>
</dbReference>
<protein>
    <submittedName>
        <fullName evidence="1">Uncharacterized protein</fullName>
    </submittedName>
</protein>
<accession>W2RPI0</accession>
<organism evidence="1 2">
    <name type="scientific">Cyphellophora europaea (strain CBS 101466)</name>
    <name type="common">Phialophora europaea</name>
    <dbReference type="NCBI Taxonomy" id="1220924"/>
    <lineage>
        <taxon>Eukaryota</taxon>
        <taxon>Fungi</taxon>
        <taxon>Dikarya</taxon>
        <taxon>Ascomycota</taxon>
        <taxon>Pezizomycotina</taxon>
        <taxon>Eurotiomycetes</taxon>
        <taxon>Chaetothyriomycetidae</taxon>
        <taxon>Chaetothyriales</taxon>
        <taxon>Cyphellophoraceae</taxon>
        <taxon>Cyphellophora</taxon>
    </lineage>
</organism>
<dbReference type="RefSeq" id="XP_008719787.1">
    <property type="nucleotide sequence ID" value="XM_008721565.1"/>
</dbReference>
<proteinExistence type="predicted"/>
<dbReference type="Proteomes" id="UP000030752">
    <property type="component" value="Unassembled WGS sequence"/>
</dbReference>
<dbReference type="OrthoDB" id="4155790at2759"/>
<dbReference type="VEuPathDB" id="FungiDB:HMPREF1541_07240"/>